<dbReference type="SUPFAM" id="SSF51395">
    <property type="entry name" value="FMN-linked oxidoreductases"/>
    <property type="match status" value="1"/>
</dbReference>
<evidence type="ECO:0000256" key="1">
    <source>
        <dbReference type="ARBA" id="ARBA00001917"/>
    </source>
</evidence>
<evidence type="ECO:0000313" key="5">
    <source>
        <dbReference type="Proteomes" id="UP001153365"/>
    </source>
</evidence>
<gene>
    <name evidence="4" type="ORF">PPACK8108_LOCUS24230</name>
</gene>
<dbReference type="Gene3D" id="3.10.120.10">
    <property type="entry name" value="Cytochrome b5-like heme/steroid binding domain"/>
    <property type="match status" value="1"/>
</dbReference>
<dbReference type="InterPro" id="IPR036400">
    <property type="entry name" value="Cyt_B5-like_heme/steroid_sf"/>
</dbReference>
<dbReference type="AlphaFoldDB" id="A0AAV0BRK3"/>
<comment type="caution">
    <text evidence="4">The sequence shown here is derived from an EMBL/GenBank/DDBJ whole genome shotgun (WGS) entry which is preliminary data.</text>
</comment>
<feature type="region of interest" description="Disordered" evidence="2">
    <location>
        <begin position="85"/>
        <end position="113"/>
    </location>
</feature>
<dbReference type="Gene3D" id="3.20.20.70">
    <property type="entry name" value="Aldolase class I"/>
    <property type="match status" value="1"/>
</dbReference>
<dbReference type="GO" id="GO:0016491">
    <property type="term" value="F:oxidoreductase activity"/>
    <property type="evidence" value="ECO:0007669"/>
    <property type="project" value="InterPro"/>
</dbReference>
<evidence type="ECO:0000313" key="4">
    <source>
        <dbReference type="EMBL" id="CAH7689160.1"/>
    </source>
</evidence>
<proteinExistence type="predicted"/>
<dbReference type="EMBL" id="CALTRL010006048">
    <property type="protein sequence ID" value="CAH7689160.1"/>
    <property type="molecule type" value="Genomic_DNA"/>
</dbReference>
<feature type="domain" description="FMN-dependent dehydrogenase" evidence="3">
    <location>
        <begin position="189"/>
        <end position="261"/>
    </location>
</feature>
<dbReference type="SUPFAM" id="SSF55856">
    <property type="entry name" value="Cytochrome b5-like heme/steroid binding domain"/>
    <property type="match status" value="1"/>
</dbReference>
<evidence type="ECO:0000259" key="3">
    <source>
        <dbReference type="Pfam" id="PF01070"/>
    </source>
</evidence>
<comment type="cofactor">
    <cofactor evidence="1">
        <name>FMN</name>
        <dbReference type="ChEBI" id="CHEBI:58210"/>
    </cofactor>
</comment>
<organism evidence="4 5">
    <name type="scientific">Phakopsora pachyrhizi</name>
    <name type="common">Asian soybean rust disease fungus</name>
    <dbReference type="NCBI Taxonomy" id="170000"/>
    <lineage>
        <taxon>Eukaryota</taxon>
        <taxon>Fungi</taxon>
        <taxon>Dikarya</taxon>
        <taxon>Basidiomycota</taxon>
        <taxon>Pucciniomycotina</taxon>
        <taxon>Pucciniomycetes</taxon>
        <taxon>Pucciniales</taxon>
        <taxon>Phakopsoraceae</taxon>
        <taxon>Phakopsora</taxon>
    </lineage>
</organism>
<dbReference type="Proteomes" id="UP001153365">
    <property type="component" value="Unassembled WGS sequence"/>
</dbReference>
<sequence length="278" mass="31866">MKSPVITTLLQINQIKICLIIFRRQQIRLDEGTKHKSGGQAIILKYAGSDASEEYDPIHPPGTIETYLPTEKHLRKDHFISKIESPSIDSDHISNRNNNHQTEDRRQQDSDQQSIINHRDYQLEQQLLASHPPPKHHPSNKLLHVKSSDNIFKRVIDGHGRSRSTSEINPSKLLSAYSSHQNSPVNNIYITVTALGKLGHPDGEKNLTWAAGSEDMIQMVPTLASCLFEELVSERREGRTQWLQLYVNSDQSRTESTMRSFLRARVMRDPKLTLVMWY</sequence>
<protein>
    <recommendedName>
        <fullName evidence="3">FMN-dependent dehydrogenase domain-containing protein</fullName>
    </recommendedName>
</protein>
<dbReference type="InterPro" id="IPR000262">
    <property type="entry name" value="FMN-dep_DH"/>
</dbReference>
<dbReference type="Pfam" id="PF01070">
    <property type="entry name" value="FMN_dh"/>
    <property type="match status" value="1"/>
</dbReference>
<reference evidence="4" key="1">
    <citation type="submission" date="2022-06" db="EMBL/GenBank/DDBJ databases">
        <authorList>
            <consortium name="SYNGENTA / RWTH Aachen University"/>
        </authorList>
    </citation>
    <scope>NUCLEOTIDE SEQUENCE</scope>
</reference>
<dbReference type="InterPro" id="IPR013785">
    <property type="entry name" value="Aldolase_TIM"/>
</dbReference>
<name>A0AAV0BRK3_PHAPC</name>
<evidence type="ECO:0000256" key="2">
    <source>
        <dbReference type="SAM" id="MobiDB-lite"/>
    </source>
</evidence>
<keyword evidence="5" id="KW-1185">Reference proteome</keyword>
<accession>A0AAV0BRK3</accession>